<evidence type="ECO:0000259" key="1">
    <source>
        <dbReference type="Pfam" id="PF01323"/>
    </source>
</evidence>
<dbReference type="Proteomes" id="UP000422569">
    <property type="component" value="Chromosome"/>
</dbReference>
<dbReference type="EMBL" id="CP044331">
    <property type="protein sequence ID" value="QGM96968.1"/>
    <property type="molecule type" value="Genomic_DNA"/>
</dbReference>
<dbReference type="SUPFAM" id="SSF52833">
    <property type="entry name" value="Thioredoxin-like"/>
    <property type="match status" value="1"/>
</dbReference>
<accession>A0A6B8M3S8</accession>
<sequence>MGVSARQSLSFSKRNEFLAPDKSPPTRRLALLSLLALAALPILAASPLRAQDDSAFPLRDDAGEPMRNFRIPSELDPANLPGVIWRGRRDGDVILYEFFDYNCAYCRKAAADIAAIAQSDPNLRVGLVNNAILSAGSVQAAKVQQSVLRLYGPAKAYEFHERLYAARGGANGQTALMVAGAMGLDAAKIEQSADSQTVGDVIRRQTRLAESLGLAMTPSFVIAGVAILGWPGEKSLREIIGNARKCDQPVCDGKK</sequence>
<organism evidence="2 3">
    <name type="scientific">Methylocystis parvus</name>
    <dbReference type="NCBI Taxonomy" id="134"/>
    <lineage>
        <taxon>Bacteria</taxon>
        <taxon>Pseudomonadati</taxon>
        <taxon>Pseudomonadota</taxon>
        <taxon>Alphaproteobacteria</taxon>
        <taxon>Hyphomicrobiales</taxon>
        <taxon>Methylocystaceae</taxon>
        <taxon>Methylocystis</taxon>
    </lineage>
</organism>
<dbReference type="InterPro" id="IPR036249">
    <property type="entry name" value="Thioredoxin-like_sf"/>
</dbReference>
<evidence type="ECO:0000313" key="2">
    <source>
        <dbReference type="EMBL" id="QGM96968.1"/>
    </source>
</evidence>
<dbReference type="Pfam" id="PF01323">
    <property type="entry name" value="DSBA"/>
    <property type="match status" value="1"/>
</dbReference>
<name>A0A6B8M3S8_9HYPH</name>
<gene>
    <name evidence="2" type="ORF">F7D14_05415</name>
</gene>
<proteinExistence type="predicted"/>
<feature type="domain" description="DSBA-like thioredoxin" evidence="1">
    <location>
        <begin position="96"/>
        <end position="235"/>
    </location>
</feature>
<keyword evidence="3" id="KW-1185">Reference proteome</keyword>
<dbReference type="AlphaFoldDB" id="A0A6B8M3S8"/>
<dbReference type="KEGG" id="mpar:F7D14_05415"/>
<dbReference type="GO" id="GO:0016491">
    <property type="term" value="F:oxidoreductase activity"/>
    <property type="evidence" value="ECO:0007669"/>
    <property type="project" value="InterPro"/>
</dbReference>
<protein>
    <submittedName>
        <fullName evidence="2">Thioredoxin domain-containing protein</fullName>
    </submittedName>
</protein>
<dbReference type="InterPro" id="IPR001853">
    <property type="entry name" value="DSBA-like_thioredoxin_dom"/>
</dbReference>
<evidence type="ECO:0000313" key="3">
    <source>
        <dbReference type="Proteomes" id="UP000422569"/>
    </source>
</evidence>
<dbReference type="Gene3D" id="3.40.30.10">
    <property type="entry name" value="Glutaredoxin"/>
    <property type="match status" value="1"/>
</dbReference>
<reference evidence="2 3" key="1">
    <citation type="submission" date="2019-09" db="EMBL/GenBank/DDBJ databases">
        <title>Isolation and complete genome sequencing of Methylocystis species.</title>
        <authorList>
            <person name="Rumah B.L."/>
            <person name="Stead C.E."/>
            <person name="Stevens B.C."/>
            <person name="Minton N.P."/>
            <person name="Grosse-Honebrink A."/>
            <person name="Zhang Y."/>
        </authorList>
    </citation>
    <scope>NUCLEOTIDE SEQUENCE [LARGE SCALE GENOMIC DNA]</scope>
    <source>
        <strain evidence="2 3">BRCS2</strain>
    </source>
</reference>